<gene>
    <name evidence="1" type="ORF">SAZU_6224</name>
</gene>
<keyword evidence="1" id="KW-0547">Nucleotide-binding</keyword>
<proteinExistence type="predicted"/>
<reference evidence="1" key="1">
    <citation type="journal article" date="2015" name="Genome Announc.">
        <title>Draft Genome Sequence of Thiostrepton-Producing Streptomyces azureus ATCC 14921.</title>
        <authorList>
            <person name="Sakihara K."/>
            <person name="Maeda J."/>
            <person name="Tashiro K."/>
            <person name="Fujino Y."/>
            <person name="Kuhara S."/>
            <person name="Ohshima T."/>
            <person name="Ogata S."/>
            <person name="Doi K."/>
        </authorList>
    </citation>
    <scope>NUCLEOTIDE SEQUENCE [LARGE SCALE GENOMIC DNA]</scope>
    <source>
        <strain evidence="1">ATCC14921</strain>
    </source>
</reference>
<keyword evidence="2" id="KW-1185">Reference proteome</keyword>
<organism evidence="1 2">
    <name type="scientific">Streptomyces azureus</name>
    <dbReference type="NCBI Taxonomy" id="146537"/>
    <lineage>
        <taxon>Bacteria</taxon>
        <taxon>Bacillati</taxon>
        <taxon>Actinomycetota</taxon>
        <taxon>Actinomycetes</taxon>
        <taxon>Kitasatosporales</taxon>
        <taxon>Streptomycetaceae</taxon>
        <taxon>Streptomyces</taxon>
    </lineage>
</organism>
<evidence type="ECO:0000313" key="1">
    <source>
        <dbReference type="EMBL" id="GAP51362.1"/>
    </source>
</evidence>
<dbReference type="RefSeq" id="WP_148640390.1">
    <property type="nucleotide sequence ID" value="NZ_DF968368.1"/>
</dbReference>
<dbReference type="OrthoDB" id="135105at2"/>
<sequence>MGELTEKAAAQTVRTVALIGGAEALGLLAGYAKDSREAVVDALVEAWGYFDADAYAEEVLAGVPLKGRRVGITHSGQWRAVGRLPAIDNLWVSHPVTDLTVLTELPVESAHPGHPAR</sequence>
<dbReference type="GO" id="GO:0005524">
    <property type="term" value="F:ATP binding"/>
    <property type="evidence" value="ECO:0007669"/>
    <property type="project" value="UniProtKB-KW"/>
</dbReference>
<dbReference type="EMBL" id="DF968368">
    <property type="protein sequence ID" value="GAP51362.1"/>
    <property type="molecule type" value="Genomic_DNA"/>
</dbReference>
<dbReference type="AlphaFoldDB" id="A0A0K8PU07"/>
<accession>A0A0K8PU07</accession>
<dbReference type="Proteomes" id="UP000053859">
    <property type="component" value="Unassembled WGS sequence"/>
</dbReference>
<dbReference type="PATRIC" id="fig|146537.3.peg.6540"/>
<name>A0A0K8PU07_STRAJ</name>
<evidence type="ECO:0000313" key="2">
    <source>
        <dbReference type="Proteomes" id="UP000053859"/>
    </source>
</evidence>
<keyword evidence="1" id="KW-0067">ATP-binding</keyword>
<protein>
    <submittedName>
        <fullName evidence="1">Large ATP-binding protein</fullName>
    </submittedName>
</protein>